<name>A0ABZ0SI00_9MICO</name>
<keyword evidence="1" id="KW-1133">Transmembrane helix</keyword>
<feature type="transmembrane region" description="Helical" evidence="1">
    <location>
        <begin position="107"/>
        <end position="131"/>
    </location>
</feature>
<feature type="transmembrane region" description="Helical" evidence="1">
    <location>
        <begin position="7"/>
        <end position="28"/>
    </location>
</feature>
<gene>
    <name evidence="2" type="ORF">SM116_12630</name>
</gene>
<dbReference type="Proteomes" id="UP001323798">
    <property type="component" value="Chromosome"/>
</dbReference>
<sequence length="142" mass="14423">MRSAQVLGIAGTVLAGIPIAAPLVLLLVSLLTGRGARLDFLLPGELIVAVVLGGLCLLAAALLSQGLRVIVGTTLGVVVALFALVGVTADATGLASGATQPEGWPLVVVGTVYGLYVLAVIGQFAVGVMLCRRLFAGERHRR</sequence>
<proteinExistence type="predicted"/>
<accession>A0ABZ0SI00</accession>
<feature type="transmembrane region" description="Helical" evidence="1">
    <location>
        <begin position="69"/>
        <end position="87"/>
    </location>
</feature>
<evidence type="ECO:0000313" key="2">
    <source>
        <dbReference type="EMBL" id="WPR88613.1"/>
    </source>
</evidence>
<evidence type="ECO:0000313" key="3">
    <source>
        <dbReference type="Proteomes" id="UP001323798"/>
    </source>
</evidence>
<evidence type="ECO:0000256" key="1">
    <source>
        <dbReference type="SAM" id="Phobius"/>
    </source>
</evidence>
<dbReference type="RefSeq" id="WP_320941332.1">
    <property type="nucleotide sequence ID" value="NZ_BAABEU010000006.1"/>
</dbReference>
<keyword evidence="1" id="KW-0472">Membrane</keyword>
<feature type="transmembrane region" description="Helical" evidence="1">
    <location>
        <begin position="40"/>
        <end position="62"/>
    </location>
</feature>
<organism evidence="2 3">
    <name type="scientific">Microbacterium rhizosphaerae</name>
    <dbReference type="NCBI Taxonomy" id="1678237"/>
    <lineage>
        <taxon>Bacteria</taxon>
        <taxon>Bacillati</taxon>
        <taxon>Actinomycetota</taxon>
        <taxon>Actinomycetes</taxon>
        <taxon>Micrococcales</taxon>
        <taxon>Microbacteriaceae</taxon>
        <taxon>Microbacterium</taxon>
    </lineage>
</organism>
<dbReference type="EMBL" id="CP139368">
    <property type="protein sequence ID" value="WPR88613.1"/>
    <property type="molecule type" value="Genomic_DNA"/>
</dbReference>
<protein>
    <submittedName>
        <fullName evidence="2">Uncharacterized protein</fullName>
    </submittedName>
</protein>
<keyword evidence="3" id="KW-1185">Reference proteome</keyword>
<reference evidence="2 3" key="1">
    <citation type="submission" date="2023-11" db="EMBL/GenBank/DDBJ databases">
        <title>Genome sequence of Microbacterium rhizosphaerae KACC 19337.</title>
        <authorList>
            <person name="Choi H."/>
            <person name="Kim S."/>
            <person name="Kim Y."/>
            <person name="Kwon S.-W."/>
            <person name="Heo J."/>
        </authorList>
    </citation>
    <scope>NUCLEOTIDE SEQUENCE [LARGE SCALE GENOMIC DNA]</scope>
    <source>
        <strain evidence="2 3">KACC 19337</strain>
    </source>
</reference>
<keyword evidence="1" id="KW-0812">Transmembrane</keyword>